<dbReference type="PROSITE" id="PS50404">
    <property type="entry name" value="GST_NTER"/>
    <property type="match status" value="1"/>
</dbReference>
<evidence type="ECO:0000259" key="7">
    <source>
        <dbReference type="PROSITE" id="PS50405"/>
    </source>
</evidence>
<sequence length="204" mass="23937">MAPTYKLTYFDFCGLGEPCRFILSYGRIEFEDFRIKWEDWPQWRERTPFGLLPLLEHNGKQVNQSKAIARYLAKKVKLVGDDDWENLEIDAIVDTLDDLRQKVVTIFFEQDETKKEVLRQTVIKEHCPYYYSRLEKVVQKNGGHLALNRLTWADLYFAAISPLFDALSGNNNLSDYPNLTVLKERVNAIPAIKKWIETRPKSDF</sequence>
<protein>
    <recommendedName>
        <fullName evidence="2">glutathione transferase</fullName>
        <ecNumber evidence="2">2.5.1.18</ecNumber>
    </recommendedName>
</protein>
<dbReference type="InterPro" id="IPR036249">
    <property type="entry name" value="Thioredoxin-like_sf"/>
</dbReference>
<keyword evidence="9" id="KW-1185">Reference proteome</keyword>
<feature type="domain" description="GST C-terminal" evidence="7">
    <location>
        <begin position="82"/>
        <end position="204"/>
    </location>
</feature>
<dbReference type="PANTHER" id="PTHR11571">
    <property type="entry name" value="GLUTATHIONE S-TRANSFERASE"/>
    <property type="match status" value="1"/>
</dbReference>
<evidence type="ECO:0000256" key="4">
    <source>
        <dbReference type="ARBA" id="ARBA00038317"/>
    </source>
</evidence>
<dbReference type="FunFam" id="3.40.30.10:FF:000035">
    <property type="entry name" value="hematopoietic prostaglandin D synthase"/>
    <property type="match status" value="1"/>
</dbReference>
<dbReference type="GO" id="GO:0006749">
    <property type="term" value="P:glutathione metabolic process"/>
    <property type="evidence" value="ECO:0007669"/>
    <property type="project" value="TreeGrafter"/>
</dbReference>
<evidence type="ECO:0000256" key="5">
    <source>
        <dbReference type="ARBA" id="ARBA00047960"/>
    </source>
</evidence>
<dbReference type="InterPro" id="IPR036282">
    <property type="entry name" value="Glutathione-S-Trfase_C_sf"/>
</dbReference>
<dbReference type="GO" id="GO:0004364">
    <property type="term" value="F:glutathione transferase activity"/>
    <property type="evidence" value="ECO:0007669"/>
    <property type="project" value="UniProtKB-EC"/>
</dbReference>
<proteinExistence type="inferred from homology"/>
<keyword evidence="3" id="KW-0808">Transferase</keyword>
<comment type="subunit">
    <text evidence="1">Homodimer.</text>
</comment>
<comment type="similarity">
    <text evidence="4">Belongs to the GST superfamily. Sigma family.</text>
</comment>
<gene>
    <name evidence="8" type="ORF">Zmor_007731</name>
</gene>
<evidence type="ECO:0000259" key="6">
    <source>
        <dbReference type="PROSITE" id="PS50404"/>
    </source>
</evidence>
<dbReference type="SUPFAM" id="SSF52833">
    <property type="entry name" value="Thioredoxin-like"/>
    <property type="match status" value="1"/>
</dbReference>
<comment type="caution">
    <text evidence="8">The sequence shown here is derived from an EMBL/GenBank/DDBJ whole genome shotgun (WGS) entry which is preliminary data.</text>
</comment>
<comment type="catalytic activity">
    <reaction evidence="5">
        <text>RX + glutathione = an S-substituted glutathione + a halide anion + H(+)</text>
        <dbReference type="Rhea" id="RHEA:16437"/>
        <dbReference type="ChEBI" id="CHEBI:15378"/>
        <dbReference type="ChEBI" id="CHEBI:16042"/>
        <dbReference type="ChEBI" id="CHEBI:17792"/>
        <dbReference type="ChEBI" id="CHEBI:57925"/>
        <dbReference type="ChEBI" id="CHEBI:90779"/>
        <dbReference type="EC" id="2.5.1.18"/>
    </reaction>
</comment>
<evidence type="ECO:0000313" key="8">
    <source>
        <dbReference type="EMBL" id="KAJ3663472.1"/>
    </source>
</evidence>
<dbReference type="FunFam" id="1.20.1050.10:FF:000030">
    <property type="entry name" value="Glutathione S-transferase S1"/>
    <property type="match status" value="1"/>
</dbReference>
<dbReference type="InterPro" id="IPR010987">
    <property type="entry name" value="Glutathione-S-Trfase_C-like"/>
</dbReference>
<dbReference type="SFLD" id="SFLDG00363">
    <property type="entry name" value="AMPS_(cytGST):_Alpha-__Mu-__Pi"/>
    <property type="match status" value="1"/>
</dbReference>
<dbReference type="SUPFAM" id="SSF47616">
    <property type="entry name" value="GST C-terminal domain-like"/>
    <property type="match status" value="1"/>
</dbReference>
<dbReference type="InterPro" id="IPR040079">
    <property type="entry name" value="Glutathione_S-Trfase"/>
</dbReference>
<dbReference type="GO" id="GO:0004602">
    <property type="term" value="F:glutathione peroxidase activity"/>
    <property type="evidence" value="ECO:0007669"/>
    <property type="project" value="UniProtKB-ARBA"/>
</dbReference>
<dbReference type="CDD" id="cd03192">
    <property type="entry name" value="GST_C_Sigma_like"/>
    <property type="match status" value="1"/>
</dbReference>
<evidence type="ECO:0000256" key="3">
    <source>
        <dbReference type="ARBA" id="ARBA00022679"/>
    </source>
</evidence>
<dbReference type="EC" id="2.5.1.18" evidence="2"/>
<dbReference type="AlphaFoldDB" id="A0AA38MPQ1"/>
<dbReference type="PANTHER" id="PTHR11571:SF224">
    <property type="entry name" value="HEMATOPOIETIC PROSTAGLANDIN D SYNTHASE"/>
    <property type="match status" value="1"/>
</dbReference>
<dbReference type="Pfam" id="PF02798">
    <property type="entry name" value="GST_N"/>
    <property type="match status" value="1"/>
</dbReference>
<dbReference type="Gene3D" id="3.40.30.10">
    <property type="entry name" value="Glutaredoxin"/>
    <property type="match status" value="1"/>
</dbReference>
<dbReference type="EMBL" id="JALNTZ010000002">
    <property type="protein sequence ID" value="KAJ3663472.1"/>
    <property type="molecule type" value="Genomic_DNA"/>
</dbReference>
<dbReference type="Pfam" id="PF14497">
    <property type="entry name" value="GST_C_3"/>
    <property type="match status" value="1"/>
</dbReference>
<accession>A0AA38MPQ1</accession>
<evidence type="ECO:0000313" key="9">
    <source>
        <dbReference type="Proteomes" id="UP001168821"/>
    </source>
</evidence>
<dbReference type="SFLD" id="SFLDS00019">
    <property type="entry name" value="Glutathione_Transferase_(cytos"/>
    <property type="match status" value="1"/>
</dbReference>
<evidence type="ECO:0000256" key="1">
    <source>
        <dbReference type="ARBA" id="ARBA00011738"/>
    </source>
</evidence>
<dbReference type="SFLD" id="SFLDG01205">
    <property type="entry name" value="AMPS.1"/>
    <property type="match status" value="1"/>
</dbReference>
<dbReference type="Proteomes" id="UP001168821">
    <property type="component" value="Unassembled WGS sequence"/>
</dbReference>
<organism evidence="8 9">
    <name type="scientific">Zophobas morio</name>
    <dbReference type="NCBI Taxonomy" id="2755281"/>
    <lineage>
        <taxon>Eukaryota</taxon>
        <taxon>Metazoa</taxon>
        <taxon>Ecdysozoa</taxon>
        <taxon>Arthropoda</taxon>
        <taxon>Hexapoda</taxon>
        <taxon>Insecta</taxon>
        <taxon>Pterygota</taxon>
        <taxon>Neoptera</taxon>
        <taxon>Endopterygota</taxon>
        <taxon>Coleoptera</taxon>
        <taxon>Polyphaga</taxon>
        <taxon>Cucujiformia</taxon>
        <taxon>Tenebrionidae</taxon>
        <taxon>Zophobas</taxon>
    </lineage>
</organism>
<dbReference type="PROSITE" id="PS50405">
    <property type="entry name" value="GST_CTER"/>
    <property type="match status" value="1"/>
</dbReference>
<evidence type="ECO:0000256" key="2">
    <source>
        <dbReference type="ARBA" id="ARBA00012452"/>
    </source>
</evidence>
<reference evidence="8" key="1">
    <citation type="journal article" date="2023" name="G3 (Bethesda)">
        <title>Whole genome assemblies of Zophobas morio and Tenebrio molitor.</title>
        <authorList>
            <person name="Kaur S."/>
            <person name="Stinson S.A."/>
            <person name="diCenzo G.C."/>
        </authorList>
    </citation>
    <scope>NUCLEOTIDE SEQUENCE</scope>
    <source>
        <strain evidence="8">QUZm001</strain>
    </source>
</reference>
<name>A0AA38MPQ1_9CUCU</name>
<dbReference type="Gene3D" id="1.20.1050.10">
    <property type="match status" value="1"/>
</dbReference>
<dbReference type="InterPro" id="IPR004046">
    <property type="entry name" value="GST_C"/>
</dbReference>
<dbReference type="InterPro" id="IPR004045">
    <property type="entry name" value="Glutathione_S-Trfase_N"/>
</dbReference>
<dbReference type="CDD" id="cd03039">
    <property type="entry name" value="GST_N_Sigma_like"/>
    <property type="match status" value="1"/>
</dbReference>
<feature type="domain" description="GST N-terminal" evidence="6">
    <location>
        <begin position="3"/>
        <end position="80"/>
    </location>
</feature>
<dbReference type="InterPro" id="IPR050213">
    <property type="entry name" value="GST_superfamily"/>
</dbReference>